<evidence type="ECO:0000256" key="8">
    <source>
        <dbReference type="ARBA" id="ARBA00023012"/>
    </source>
</evidence>
<dbReference type="InterPro" id="IPR055558">
    <property type="entry name" value="DUF7134"/>
</dbReference>
<evidence type="ECO:0000256" key="6">
    <source>
        <dbReference type="ARBA" id="ARBA00022777"/>
    </source>
</evidence>
<keyword evidence="3" id="KW-0597">Phosphoprotein</keyword>
<dbReference type="Pfam" id="PF07730">
    <property type="entry name" value="HisKA_3"/>
    <property type="match status" value="1"/>
</dbReference>
<evidence type="ECO:0000256" key="5">
    <source>
        <dbReference type="ARBA" id="ARBA00022741"/>
    </source>
</evidence>
<dbReference type="Gene3D" id="1.20.5.1930">
    <property type="match status" value="1"/>
</dbReference>
<evidence type="ECO:0000256" key="9">
    <source>
        <dbReference type="SAM" id="Phobius"/>
    </source>
</evidence>
<evidence type="ECO:0000256" key="2">
    <source>
        <dbReference type="ARBA" id="ARBA00012438"/>
    </source>
</evidence>
<dbReference type="SUPFAM" id="SSF55874">
    <property type="entry name" value="ATPase domain of HSP90 chaperone/DNA topoisomerase II/histidine kinase"/>
    <property type="match status" value="1"/>
</dbReference>
<dbReference type="Gene3D" id="3.30.565.10">
    <property type="entry name" value="Histidine kinase-like ATPase, C-terminal domain"/>
    <property type="match status" value="1"/>
</dbReference>
<dbReference type="Pfam" id="PF02518">
    <property type="entry name" value="HATPase_c"/>
    <property type="match status" value="1"/>
</dbReference>
<evidence type="ECO:0000313" key="11">
    <source>
        <dbReference type="EMBL" id="WZW97824.1"/>
    </source>
</evidence>
<dbReference type="Proteomes" id="UP001434337">
    <property type="component" value="Chromosome"/>
</dbReference>
<keyword evidence="9" id="KW-0472">Membrane</keyword>
<dbReference type="CDD" id="cd16917">
    <property type="entry name" value="HATPase_UhpB-NarQ-NarX-like"/>
    <property type="match status" value="1"/>
</dbReference>
<keyword evidence="6 11" id="KW-0418">Kinase</keyword>
<keyword evidence="8" id="KW-0902">Two-component regulatory system</keyword>
<organism evidence="11 12">
    <name type="scientific">Propioniciclava soli</name>
    <dbReference type="NCBI Taxonomy" id="2775081"/>
    <lineage>
        <taxon>Bacteria</taxon>
        <taxon>Bacillati</taxon>
        <taxon>Actinomycetota</taxon>
        <taxon>Actinomycetes</taxon>
        <taxon>Propionibacteriales</taxon>
        <taxon>Propionibacteriaceae</taxon>
        <taxon>Propioniciclava</taxon>
    </lineage>
</organism>
<keyword evidence="4" id="KW-0808">Transferase</keyword>
<reference evidence="11 12" key="1">
    <citation type="journal article" date="2023" name="Environ Microbiome">
        <title>A coral-associated actinobacterium mitigates coral bleaching under heat stress.</title>
        <authorList>
            <person name="Li J."/>
            <person name="Zou Y."/>
            <person name="Li Q."/>
            <person name="Zhang J."/>
            <person name="Bourne D.G."/>
            <person name="Lyu Y."/>
            <person name="Liu C."/>
            <person name="Zhang S."/>
        </authorList>
    </citation>
    <scope>NUCLEOTIDE SEQUENCE [LARGE SCALE GENOMIC DNA]</scope>
    <source>
        <strain evidence="11 12">SCSIO 13291</strain>
    </source>
</reference>
<evidence type="ECO:0000256" key="7">
    <source>
        <dbReference type="ARBA" id="ARBA00022840"/>
    </source>
</evidence>
<dbReference type="Pfam" id="PF23539">
    <property type="entry name" value="DUF7134"/>
    <property type="match status" value="1"/>
</dbReference>
<gene>
    <name evidence="11" type="ORF">PCC79_13095</name>
</gene>
<comment type="catalytic activity">
    <reaction evidence="1">
        <text>ATP + protein L-histidine = ADP + protein N-phospho-L-histidine.</text>
        <dbReference type="EC" id="2.7.13.3"/>
    </reaction>
</comment>
<dbReference type="PANTHER" id="PTHR24421:SF10">
    <property type="entry name" value="NITRATE_NITRITE SENSOR PROTEIN NARQ"/>
    <property type="match status" value="1"/>
</dbReference>
<keyword evidence="5" id="KW-0547">Nucleotide-binding</keyword>
<dbReference type="InterPro" id="IPR003594">
    <property type="entry name" value="HATPase_dom"/>
</dbReference>
<proteinExistence type="predicted"/>
<evidence type="ECO:0000256" key="3">
    <source>
        <dbReference type="ARBA" id="ARBA00022553"/>
    </source>
</evidence>
<evidence type="ECO:0000259" key="10">
    <source>
        <dbReference type="SMART" id="SM00387"/>
    </source>
</evidence>
<dbReference type="InterPro" id="IPR036890">
    <property type="entry name" value="HATPase_C_sf"/>
</dbReference>
<dbReference type="EMBL" id="CP115965">
    <property type="protein sequence ID" value="WZW97824.1"/>
    <property type="molecule type" value="Genomic_DNA"/>
</dbReference>
<sequence>MNAAPTSWWNSRPFTADLIAAAVLAVPVLGFSTAMYGPFLGLLHTVVCIGPLAWRRTHTDLAALALTVPHLLQLWLVQVPAPGNVAVPFMIFAVAAHGRPRARPWWLATSVLAALAAAGDWAAGSVETTILIAGLLLSLVAACWALGALTRSLGESRVSAAERARAVEQQQVQQVQLTASEERQRIAREMHDVVAHSLAVIVVQADGGAYAAGMDGDPAIRLATAEKALQTIRATAHDALGETRRLVGVLRSDSGTEREPAAGLGEVFDLVTHLADAGRSVRMEVTGDPLLRSRLGPGLELAAYRIIQEALTNAVKHAGPDARVLVSIDHAPAVLTVQVRDDGNGSTTHDGLGHGLIGMRERVAAFGGTLEAGNHPHGGFVVIARFPTPSGRTP</sequence>
<evidence type="ECO:0000256" key="1">
    <source>
        <dbReference type="ARBA" id="ARBA00000085"/>
    </source>
</evidence>
<keyword evidence="7" id="KW-0067">ATP-binding</keyword>
<feature type="transmembrane region" description="Helical" evidence="9">
    <location>
        <begin position="74"/>
        <end position="93"/>
    </location>
</feature>
<keyword evidence="9" id="KW-0812">Transmembrane</keyword>
<dbReference type="EC" id="2.7.13.3" evidence="2"/>
<dbReference type="PANTHER" id="PTHR24421">
    <property type="entry name" value="NITRATE/NITRITE SENSOR PROTEIN NARX-RELATED"/>
    <property type="match status" value="1"/>
</dbReference>
<keyword evidence="12" id="KW-1185">Reference proteome</keyword>
<protein>
    <recommendedName>
        <fullName evidence="2">histidine kinase</fullName>
        <ecNumber evidence="2">2.7.13.3</ecNumber>
    </recommendedName>
</protein>
<evidence type="ECO:0000256" key="4">
    <source>
        <dbReference type="ARBA" id="ARBA00022679"/>
    </source>
</evidence>
<dbReference type="InterPro" id="IPR050482">
    <property type="entry name" value="Sensor_HK_TwoCompSys"/>
</dbReference>
<dbReference type="SMART" id="SM00387">
    <property type="entry name" value="HATPase_c"/>
    <property type="match status" value="1"/>
</dbReference>
<evidence type="ECO:0000313" key="12">
    <source>
        <dbReference type="Proteomes" id="UP001434337"/>
    </source>
</evidence>
<dbReference type="GO" id="GO:0016301">
    <property type="term" value="F:kinase activity"/>
    <property type="evidence" value="ECO:0007669"/>
    <property type="project" value="UniProtKB-KW"/>
</dbReference>
<dbReference type="InterPro" id="IPR011712">
    <property type="entry name" value="Sig_transdc_His_kin_sub3_dim/P"/>
</dbReference>
<accession>A0ABZ3C4X0</accession>
<feature type="transmembrane region" description="Helical" evidence="9">
    <location>
        <begin position="105"/>
        <end position="124"/>
    </location>
</feature>
<feature type="domain" description="Histidine kinase/HSP90-like ATPase" evidence="10">
    <location>
        <begin position="298"/>
        <end position="390"/>
    </location>
</feature>
<feature type="transmembrane region" description="Helical" evidence="9">
    <location>
        <begin position="130"/>
        <end position="149"/>
    </location>
</feature>
<dbReference type="RefSeq" id="WP_342372088.1">
    <property type="nucleotide sequence ID" value="NZ_CP115965.1"/>
</dbReference>
<name>A0ABZ3C4X0_9ACTN</name>
<keyword evidence="9" id="KW-1133">Transmembrane helix</keyword>